<dbReference type="InterPro" id="IPR050936">
    <property type="entry name" value="AP-1-like"/>
</dbReference>
<keyword evidence="6" id="KW-0238">DNA-binding</keyword>
<dbReference type="PANTHER" id="PTHR40621:SF6">
    <property type="entry name" value="AP-1-LIKE TRANSCRIPTION FACTOR YAP1-RELATED"/>
    <property type="match status" value="1"/>
</dbReference>
<keyword evidence="3" id="KW-0175">Coiled coil</keyword>
<protein>
    <submittedName>
        <fullName evidence="6">DNA-binding transcription factor yap1</fullName>
    </submittedName>
</protein>
<organism evidence="6 7">
    <name type="scientific">Basidiobolus ranarum</name>
    <dbReference type="NCBI Taxonomy" id="34480"/>
    <lineage>
        <taxon>Eukaryota</taxon>
        <taxon>Fungi</taxon>
        <taxon>Fungi incertae sedis</taxon>
        <taxon>Zoopagomycota</taxon>
        <taxon>Entomophthoromycotina</taxon>
        <taxon>Basidiobolomycetes</taxon>
        <taxon>Basidiobolales</taxon>
        <taxon>Basidiobolaceae</taxon>
        <taxon>Basidiobolus</taxon>
    </lineage>
</organism>
<dbReference type="InterPro" id="IPR004827">
    <property type="entry name" value="bZIP"/>
</dbReference>
<evidence type="ECO:0000259" key="5">
    <source>
        <dbReference type="PROSITE" id="PS50217"/>
    </source>
</evidence>
<name>A0ABR2WX45_9FUNG</name>
<keyword evidence="2" id="KW-0539">Nucleus</keyword>
<feature type="domain" description="BZIP" evidence="5">
    <location>
        <begin position="66"/>
        <end position="124"/>
    </location>
</feature>
<dbReference type="PROSITE" id="PS50217">
    <property type="entry name" value="BZIP"/>
    <property type="match status" value="1"/>
</dbReference>
<proteinExistence type="predicted"/>
<feature type="region of interest" description="Disordered" evidence="4">
    <location>
        <begin position="1"/>
        <end position="58"/>
    </location>
</feature>
<dbReference type="PANTHER" id="PTHR40621">
    <property type="entry name" value="TRANSCRIPTION FACTOR KAPC-RELATED"/>
    <property type="match status" value="1"/>
</dbReference>
<evidence type="ECO:0000313" key="6">
    <source>
        <dbReference type="EMBL" id="KAK9766052.1"/>
    </source>
</evidence>
<feature type="compositionally biased region" description="Basic residues" evidence="4">
    <location>
        <begin position="29"/>
        <end position="38"/>
    </location>
</feature>
<feature type="compositionally biased region" description="Polar residues" evidence="4">
    <location>
        <begin position="1"/>
        <end position="24"/>
    </location>
</feature>
<reference evidence="6 7" key="1">
    <citation type="submission" date="2023-04" db="EMBL/GenBank/DDBJ databases">
        <title>Genome of Basidiobolus ranarum AG-B5.</title>
        <authorList>
            <person name="Stajich J.E."/>
            <person name="Carter-House D."/>
            <person name="Gryganskyi A."/>
        </authorList>
    </citation>
    <scope>NUCLEOTIDE SEQUENCE [LARGE SCALE GENOMIC DNA]</scope>
    <source>
        <strain evidence="6 7">AG-B5</strain>
    </source>
</reference>
<comment type="caution">
    <text evidence="6">The sequence shown here is derived from an EMBL/GenBank/DDBJ whole genome shotgun (WGS) entry which is preliminary data.</text>
</comment>
<gene>
    <name evidence="6" type="primary">YAP1_2</name>
    <name evidence="6" type="ORF">K7432_005149</name>
</gene>
<keyword evidence="7" id="KW-1185">Reference proteome</keyword>
<feature type="coiled-coil region" evidence="3">
    <location>
        <begin position="79"/>
        <end position="134"/>
    </location>
</feature>
<evidence type="ECO:0000256" key="1">
    <source>
        <dbReference type="ARBA" id="ARBA00004123"/>
    </source>
</evidence>
<comment type="subcellular location">
    <subcellularLocation>
        <location evidence="1">Nucleus</location>
    </subcellularLocation>
</comment>
<dbReference type="GO" id="GO:0003677">
    <property type="term" value="F:DNA binding"/>
    <property type="evidence" value="ECO:0007669"/>
    <property type="project" value="UniProtKB-KW"/>
</dbReference>
<sequence length="357" mass="40158">MQNNTFILHDPANNTTSPFSSWDINPNAKKGKRGRRRRETTESSLENPHAPKKPGRKQVLTAPISKRQMQNREAQRLFRERKTRQQEDLLNRIQELERLHEKSRQENCQLKDLAEELKEENAKLQLTLKSIKSDCKTEFNNFEFKAMGPSYLESPYSSPSPISIGDAMSSPSFSQRDVLASPSLSAISDSKSPLSVGMRDFRSSSIMSTEEFDRDTSVELKKLASTSPVLSFSQMNLNSTAINSPLEKAMPNTTEFDPSNVASITLPSLDSIAVAPVDAETAIKEEARDPCNLQSSVLNANPNNDNISVEYVDLLVEELHQLCKEMKQKAMVSSEPFEFEWPCDEIDNRLNEVNSLG</sequence>
<accession>A0ABR2WX45</accession>
<dbReference type="SUPFAM" id="SSF57959">
    <property type="entry name" value="Leucine zipper domain"/>
    <property type="match status" value="1"/>
</dbReference>
<evidence type="ECO:0000256" key="4">
    <source>
        <dbReference type="SAM" id="MobiDB-lite"/>
    </source>
</evidence>
<dbReference type="Proteomes" id="UP001479436">
    <property type="component" value="Unassembled WGS sequence"/>
</dbReference>
<evidence type="ECO:0000256" key="3">
    <source>
        <dbReference type="SAM" id="Coils"/>
    </source>
</evidence>
<dbReference type="Gene3D" id="1.20.5.170">
    <property type="match status" value="1"/>
</dbReference>
<dbReference type="EMBL" id="JASJQH010000195">
    <property type="protein sequence ID" value="KAK9766052.1"/>
    <property type="molecule type" value="Genomic_DNA"/>
</dbReference>
<dbReference type="InterPro" id="IPR046347">
    <property type="entry name" value="bZIP_sf"/>
</dbReference>
<evidence type="ECO:0000313" key="7">
    <source>
        <dbReference type="Proteomes" id="UP001479436"/>
    </source>
</evidence>
<dbReference type="CDD" id="cd14688">
    <property type="entry name" value="bZIP_YAP"/>
    <property type="match status" value="1"/>
</dbReference>
<evidence type="ECO:0000256" key="2">
    <source>
        <dbReference type="ARBA" id="ARBA00023242"/>
    </source>
</evidence>